<proteinExistence type="predicted"/>
<geneLocation type="mitochondrion" evidence="2"/>
<keyword evidence="2" id="KW-0496">Mitochondrion</keyword>
<protein>
    <submittedName>
        <fullName evidence="2">Uncharacterized protein</fullName>
    </submittedName>
</protein>
<sequence length="65" mass="7539">MVAISKMHWQLVLHEPTHFDECITSQTNGQSGPSHHYHHHSVVPLTKNRSSQGHYRGKKRVSHLY</sequence>
<name>A0A1Y0B2M2_9LAMI</name>
<dbReference type="AlphaFoldDB" id="A0A1Y0B2M2"/>
<feature type="region of interest" description="Disordered" evidence="1">
    <location>
        <begin position="24"/>
        <end position="65"/>
    </location>
</feature>
<evidence type="ECO:0000256" key="1">
    <source>
        <dbReference type="SAM" id="MobiDB-lite"/>
    </source>
</evidence>
<reference evidence="2" key="1">
    <citation type="submission" date="2017-03" db="EMBL/GenBank/DDBJ databases">
        <title>The mitochondrial genome of the carnivorous plant Utricularia reniformis (Lentibulariaceae): structure, comparative analysis and evolutionary landmarks.</title>
        <authorList>
            <person name="Silva S.R."/>
            <person name="Alvarenga D.O."/>
            <person name="Michael T.P."/>
            <person name="Miranda V.F.O."/>
            <person name="Varani A.M."/>
        </authorList>
    </citation>
    <scope>NUCLEOTIDE SEQUENCE</scope>
</reference>
<feature type="compositionally biased region" description="Polar residues" evidence="1">
    <location>
        <begin position="24"/>
        <end position="33"/>
    </location>
</feature>
<accession>A0A1Y0B2M2</accession>
<evidence type="ECO:0000313" key="2">
    <source>
        <dbReference type="EMBL" id="ART31692.1"/>
    </source>
</evidence>
<feature type="compositionally biased region" description="Basic residues" evidence="1">
    <location>
        <begin position="55"/>
        <end position="65"/>
    </location>
</feature>
<gene>
    <name evidence="2" type="ORF">AEK19_MT1501</name>
</gene>
<organism evidence="2">
    <name type="scientific">Utricularia reniformis</name>
    <dbReference type="NCBI Taxonomy" id="192314"/>
    <lineage>
        <taxon>Eukaryota</taxon>
        <taxon>Viridiplantae</taxon>
        <taxon>Streptophyta</taxon>
        <taxon>Embryophyta</taxon>
        <taxon>Tracheophyta</taxon>
        <taxon>Spermatophyta</taxon>
        <taxon>Magnoliopsida</taxon>
        <taxon>eudicotyledons</taxon>
        <taxon>Gunneridae</taxon>
        <taxon>Pentapetalae</taxon>
        <taxon>asterids</taxon>
        <taxon>lamiids</taxon>
        <taxon>Lamiales</taxon>
        <taxon>Lentibulariaceae</taxon>
        <taxon>Utricularia</taxon>
    </lineage>
</organism>
<dbReference type="EMBL" id="KY774314">
    <property type="protein sequence ID" value="ART31692.1"/>
    <property type="molecule type" value="Genomic_DNA"/>
</dbReference>